<evidence type="ECO:0000256" key="19">
    <source>
        <dbReference type="ARBA" id="ARBA00023136"/>
    </source>
</evidence>
<reference evidence="31" key="1">
    <citation type="submission" date="2020-07" db="EMBL/GenBank/DDBJ databases">
        <title>Huge and variable diversity of episymbiotic CPR bacteria and DPANN archaea in groundwater ecosystems.</title>
        <authorList>
            <person name="He C.Y."/>
            <person name="Keren R."/>
            <person name="Whittaker M."/>
            <person name="Farag I.F."/>
            <person name="Doudna J."/>
            <person name="Cate J.H.D."/>
            <person name="Banfield J.F."/>
        </authorList>
    </citation>
    <scope>NUCLEOTIDE SEQUENCE</scope>
    <source>
        <strain evidence="31">NC_groundwater_1370_Ag_S-0.2um_69_93</strain>
    </source>
</reference>
<dbReference type="AlphaFoldDB" id="A0A932ZT51"/>
<dbReference type="InterPro" id="IPR050396">
    <property type="entry name" value="Glycosyltr_51/Transpeptidase"/>
</dbReference>
<comment type="pathway">
    <text evidence="26">Glycan biosynthesis.</text>
</comment>
<dbReference type="GO" id="GO:0009252">
    <property type="term" value="P:peptidoglycan biosynthetic process"/>
    <property type="evidence" value="ECO:0007669"/>
    <property type="project" value="UniProtKB-KW"/>
</dbReference>
<keyword evidence="12" id="KW-0808">Transferase</keyword>
<evidence type="ECO:0000313" key="32">
    <source>
        <dbReference type="Proteomes" id="UP000752292"/>
    </source>
</evidence>
<evidence type="ECO:0000259" key="29">
    <source>
        <dbReference type="Pfam" id="PF00912"/>
    </source>
</evidence>
<dbReference type="SUPFAM" id="SSF56601">
    <property type="entry name" value="beta-lactamase/transpeptidase-like"/>
    <property type="match status" value="1"/>
</dbReference>
<dbReference type="InterPro" id="IPR036950">
    <property type="entry name" value="PBP_transglycosylase"/>
</dbReference>
<feature type="domain" description="Penicillin-binding protein transpeptidase" evidence="28">
    <location>
        <begin position="448"/>
        <end position="686"/>
    </location>
</feature>
<dbReference type="Pfam" id="PF00912">
    <property type="entry name" value="Transgly"/>
    <property type="match status" value="1"/>
</dbReference>
<dbReference type="InterPro" id="IPR031376">
    <property type="entry name" value="PCB_OB"/>
</dbReference>
<comment type="similarity">
    <text evidence="3">In the C-terminal section; belongs to the transpeptidase family.</text>
</comment>
<dbReference type="EMBL" id="JACQRX010000178">
    <property type="protein sequence ID" value="MBI4251607.1"/>
    <property type="molecule type" value="Genomic_DNA"/>
</dbReference>
<evidence type="ECO:0000256" key="14">
    <source>
        <dbReference type="ARBA" id="ARBA00022801"/>
    </source>
</evidence>
<evidence type="ECO:0000256" key="25">
    <source>
        <dbReference type="ARBA" id="ARBA00049902"/>
    </source>
</evidence>
<dbReference type="FunFam" id="1.10.3810.10:FF:000003">
    <property type="entry name" value="Penicillin-binding protein 1a"/>
    <property type="match status" value="1"/>
</dbReference>
<evidence type="ECO:0000256" key="5">
    <source>
        <dbReference type="ARBA" id="ARBA00012448"/>
    </source>
</evidence>
<dbReference type="PANTHER" id="PTHR32282">
    <property type="entry name" value="BINDING PROTEIN TRANSPEPTIDASE, PUTATIVE-RELATED"/>
    <property type="match status" value="1"/>
</dbReference>
<evidence type="ECO:0000256" key="7">
    <source>
        <dbReference type="ARBA" id="ARBA00022475"/>
    </source>
</evidence>
<dbReference type="Proteomes" id="UP000752292">
    <property type="component" value="Unassembled WGS sequence"/>
</dbReference>
<evidence type="ECO:0000256" key="1">
    <source>
        <dbReference type="ARBA" id="ARBA00004249"/>
    </source>
</evidence>
<dbReference type="GO" id="GO:0008955">
    <property type="term" value="F:peptidoglycan glycosyltransferase activity"/>
    <property type="evidence" value="ECO:0007669"/>
    <property type="project" value="UniProtKB-EC"/>
</dbReference>
<keyword evidence="8" id="KW-0997">Cell inner membrane</keyword>
<sequence>MFARTMRGFLVFVLLGGTIGLIAGVAGGIAYYRKVARELPDVELLRTYRPSLVTRVFDQHGGLVREFFVERRFLLPLEEIPQSVIQATLATEDSRFEDHPGIDVIGIARAALRNLSGGEIIQGGSTITQQLAKTLFLTPERSLDRKLREAVLAIRIEGRFNKREILNLYLNQIYYGHGAYGIEAAARVYFGKGAKALALPEVALLAGLPRAPSAYSPFRSLDRARRRRTHVLRRMYDEGYISALERDLAARAPVFLAKAPPSGGEAEYPIEQARRQVERQFGSQRLYRDGLRIHTTISSDIQHEATLALRWGLQEVDRRRGYRGPIGRVSLRWAEERIWKFVAIFVAQREEWPEFRSGQWEPAVVERVSRLRADLRLQGGPGYLLIEDAEWARPFDPSRNGTGEKLASLEGAFRPGDVVLVERIQTNGQAEAAGPARVKLVQEPQVQGAVVVLEPRTGAIRALVGGYDFERSRFNRAVQAVRPPGSAFKPFTYLTSLREGWTPSDVILDAPVIFPSGGPSGEWKPTNFEDRFFGPTTLLDAITHSRNVVTVKLASAIGMRKIIRRARELGIRSPLKPNLSLALGSSGVTLLDMTSAYGTLANSGVRVEPHLLQRVEDADGRAIWGVSPSVSRAVPPEEAYVMVDLLKRVVESGTASRAGRELKRPLAGKTGTTNDYQDAWFVGVSPLFAVGVWVGMDDKSTLGRDETGGRAALPIWMDVVASLHKGLPSVDFQRPTKVSMVYVSPRTGARLEQGEPGGVWQAYVRGSEPDFAPREVRPDEFKALVPEEPESGEGAPRGVEGGPSLSESGNGRSLPARAGTGEPSFDPFRGDRRP</sequence>
<keyword evidence="14" id="KW-0378">Hydrolase</keyword>
<dbReference type="InterPro" id="IPR001264">
    <property type="entry name" value="Glyco_trans_51"/>
</dbReference>
<dbReference type="Gene3D" id="3.40.710.10">
    <property type="entry name" value="DD-peptidase/beta-lactamase superfamily"/>
    <property type="match status" value="2"/>
</dbReference>
<dbReference type="EC" id="2.4.99.28" evidence="24"/>
<comment type="catalytic activity">
    <reaction evidence="25">
        <text>[GlcNAc-(1-&gt;4)-Mur2Ac(oyl-L-Ala-gamma-D-Glu-L-Lys-D-Ala-D-Ala)](n)-di-trans,octa-cis-undecaprenyl diphosphate + beta-D-GlcNAc-(1-&gt;4)-Mur2Ac(oyl-L-Ala-gamma-D-Glu-L-Lys-D-Ala-D-Ala)-di-trans,octa-cis-undecaprenyl diphosphate = [GlcNAc-(1-&gt;4)-Mur2Ac(oyl-L-Ala-gamma-D-Glu-L-Lys-D-Ala-D-Ala)](n+1)-di-trans,octa-cis-undecaprenyl diphosphate + di-trans,octa-cis-undecaprenyl diphosphate + H(+)</text>
        <dbReference type="Rhea" id="RHEA:23708"/>
        <dbReference type="Rhea" id="RHEA-COMP:9602"/>
        <dbReference type="Rhea" id="RHEA-COMP:9603"/>
        <dbReference type="ChEBI" id="CHEBI:15378"/>
        <dbReference type="ChEBI" id="CHEBI:58405"/>
        <dbReference type="ChEBI" id="CHEBI:60033"/>
        <dbReference type="ChEBI" id="CHEBI:78435"/>
        <dbReference type="EC" id="2.4.99.28"/>
    </reaction>
</comment>
<feature type="domain" description="Penicillin-binding protein OB-like" evidence="30">
    <location>
        <begin position="322"/>
        <end position="446"/>
    </location>
</feature>
<feature type="region of interest" description="Disordered" evidence="27">
    <location>
        <begin position="770"/>
        <end position="834"/>
    </location>
</feature>
<keyword evidence="13" id="KW-0812">Transmembrane</keyword>
<keyword evidence="7" id="KW-1003">Cell membrane</keyword>
<gene>
    <name evidence="31" type="ORF">HY618_04025</name>
</gene>
<evidence type="ECO:0000313" key="31">
    <source>
        <dbReference type="EMBL" id="MBI4251607.1"/>
    </source>
</evidence>
<evidence type="ECO:0000256" key="18">
    <source>
        <dbReference type="ARBA" id="ARBA00022989"/>
    </source>
</evidence>
<evidence type="ECO:0000256" key="10">
    <source>
        <dbReference type="ARBA" id="ARBA00022670"/>
    </source>
</evidence>
<dbReference type="GO" id="GO:0008360">
    <property type="term" value="P:regulation of cell shape"/>
    <property type="evidence" value="ECO:0007669"/>
    <property type="project" value="UniProtKB-KW"/>
</dbReference>
<organism evidence="31 32">
    <name type="scientific">Tectimicrobiota bacterium</name>
    <dbReference type="NCBI Taxonomy" id="2528274"/>
    <lineage>
        <taxon>Bacteria</taxon>
        <taxon>Pseudomonadati</taxon>
        <taxon>Nitrospinota/Tectimicrobiota group</taxon>
        <taxon>Candidatus Tectimicrobiota</taxon>
    </lineage>
</organism>
<evidence type="ECO:0000256" key="16">
    <source>
        <dbReference type="ARBA" id="ARBA00022968"/>
    </source>
</evidence>
<evidence type="ECO:0000256" key="12">
    <source>
        <dbReference type="ARBA" id="ARBA00022679"/>
    </source>
</evidence>
<comment type="subcellular location">
    <subcellularLocation>
        <location evidence="1">Cell inner membrane</location>
        <topology evidence="1">Single-pass type II membrane protein</topology>
    </subcellularLocation>
</comment>
<keyword evidence="22" id="KW-0961">Cell wall biogenesis/degradation</keyword>
<evidence type="ECO:0000256" key="23">
    <source>
        <dbReference type="ARBA" id="ARBA00034000"/>
    </source>
</evidence>
<keyword evidence="21" id="KW-0511">Multifunctional enzyme</keyword>
<dbReference type="GO" id="GO:0071555">
    <property type="term" value="P:cell wall organization"/>
    <property type="evidence" value="ECO:0007669"/>
    <property type="project" value="UniProtKB-KW"/>
</dbReference>
<evidence type="ECO:0000256" key="21">
    <source>
        <dbReference type="ARBA" id="ARBA00023268"/>
    </source>
</evidence>
<dbReference type="Pfam" id="PF17092">
    <property type="entry name" value="PCB_OB"/>
    <property type="match status" value="1"/>
</dbReference>
<keyword evidence="10" id="KW-0645">Protease</keyword>
<keyword evidence="17" id="KW-0573">Peptidoglycan synthesis</keyword>
<evidence type="ECO:0000256" key="27">
    <source>
        <dbReference type="SAM" id="MobiDB-lite"/>
    </source>
</evidence>
<keyword evidence="9" id="KW-0121">Carboxypeptidase</keyword>
<dbReference type="GO" id="GO:0030288">
    <property type="term" value="C:outer membrane-bounded periplasmic space"/>
    <property type="evidence" value="ECO:0007669"/>
    <property type="project" value="TreeGrafter"/>
</dbReference>
<evidence type="ECO:0000256" key="2">
    <source>
        <dbReference type="ARBA" id="ARBA00004752"/>
    </source>
</evidence>
<comment type="similarity">
    <text evidence="4">In the N-terminal section; belongs to the glycosyltransferase 51 family.</text>
</comment>
<evidence type="ECO:0000256" key="15">
    <source>
        <dbReference type="ARBA" id="ARBA00022960"/>
    </source>
</evidence>
<dbReference type="InterPro" id="IPR001460">
    <property type="entry name" value="PCN-bd_Tpept"/>
</dbReference>
<evidence type="ECO:0000256" key="24">
    <source>
        <dbReference type="ARBA" id="ARBA00044770"/>
    </source>
</evidence>
<evidence type="ECO:0000256" key="20">
    <source>
        <dbReference type="ARBA" id="ARBA00023251"/>
    </source>
</evidence>
<evidence type="ECO:0000256" key="26">
    <source>
        <dbReference type="ARBA" id="ARBA00060592"/>
    </source>
</evidence>
<evidence type="ECO:0000259" key="28">
    <source>
        <dbReference type="Pfam" id="PF00905"/>
    </source>
</evidence>
<dbReference type="GO" id="GO:0046677">
    <property type="term" value="P:response to antibiotic"/>
    <property type="evidence" value="ECO:0007669"/>
    <property type="project" value="UniProtKB-KW"/>
</dbReference>
<keyword evidence="20" id="KW-0046">Antibiotic resistance</keyword>
<dbReference type="GO" id="GO:0006508">
    <property type="term" value="P:proteolysis"/>
    <property type="evidence" value="ECO:0007669"/>
    <property type="project" value="UniProtKB-KW"/>
</dbReference>
<evidence type="ECO:0000256" key="4">
    <source>
        <dbReference type="ARBA" id="ARBA00007739"/>
    </source>
</evidence>
<evidence type="ECO:0000256" key="8">
    <source>
        <dbReference type="ARBA" id="ARBA00022519"/>
    </source>
</evidence>
<dbReference type="PANTHER" id="PTHR32282:SF33">
    <property type="entry name" value="PEPTIDOGLYCAN GLYCOSYLTRANSFERASE"/>
    <property type="match status" value="1"/>
</dbReference>
<comment type="caution">
    <text evidence="31">The sequence shown here is derived from an EMBL/GenBank/DDBJ whole genome shotgun (WGS) entry which is preliminary data.</text>
</comment>
<keyword evidence="15" id="KW-0133">Cell shape</keyword>
<accession>A0A932ZT51</accession>
<evidence type="ECO:0000256" key="9">
    <source>
        <dbReference type="ARBA" id="ARBA00022645"/>
    </source>
</evidence>
<dbReference type="GO" id="GO:0009002">
    <property type="term" value="F:serine-type D-Ala-D-Ala carboxypeptidase activity"/>
    <property type="evidence" value="ECO:0007669"/>
    <property type="project" value="UniProtKB-EC"/>
</dbReference>
<dbReference type="GO" id="GO:0005886">
    <property type="term" value="C:plasma membrane"/>
    <property type="evidence" value="ECO:0007669"/>
    <property type="project" value="UniProtKB-SubCell"/>
</dbReference>
<dbReference type="InterPro" id="IPR023346">
    <property type="entry name" value="Lysozyme-like_dom_sf"/>
</dbReference>
<evidence type="ECO:0000259" key="30">
    <source>
        <dbReference type="Pfam" id="PF17092"/>
    </source>
</evidence>
<comment type="pathway">
    <text evidence="2">Cell wall biogenesis; peptidoglycan biosynthesis.</text>
</comment>
<feature type="domain" description="Glycosyl transferase family 51" evidence="29">
    <location>
        <begin position="65"/>
        <end position="235"/>
    </location>
</feature>
<dbReference type="SUPFAM" id="SSF53955">
    <property type="entry name" value="Lysozyme-like"/>
    <property type="match status" value="1"/>
</dbReference>
<evidence type="ECO:0000256" key="13">
    <source>
        <dbReference type="ARBA" id="ARBA00022692"/>
    </source>
</evidence>
<dbReference type="Gene3D" id="1.10.3810.10">
    <property type="entry name" value="Biosynthetic peptidoglycan transglycosylase-like"/>
    <property type="match status" value="1"/>
</dbReference>
<protein>
    <recommendedName>
        <fullName evidence="6">Penicillin-binding protein 1A</fullName>
        <ecNumber evidence="24">2.4.99.28</ecNumber>
        <ecNumber evidence="5">3.4.16.4</ecNumber>
    </recommendedName>
</protein>
<keyword evidence="11" id="KW-0328">Glycosyltransferase</keyword>
<keyword evidence="16" id="KW-0735">Signal-anchor</keyword>
<evidence type="ECO:0000256" key="17">
    <source>
        <dbReference type="ARBA" id="ARBA00022984"/>
    </source>
</evidence>
<name>A0A932ZT51_UNCTE</name>
<dbReference type="NCBIfam" id="TIGR02074">
    <property type="entry name" value="PBP_1a_fam"/>
    <property type="match status" value="1"/>
</dbReference>
<comment type="catalytic activity">
    <reaction evidence="23">
        <text>Preferential cleavage: (Ac)2-L-Lys-D-Ala-|-D-Ala. Also transpeptidation of peptidyl-alanyl moieties that are N-acyl substituents of D-alanine.</text>
        <dbReference type="EC" id="3.4.16.4"/>
    </reaction>
</comment>
<proteinExistence type="inferred from homology"/>
<feature type="compositionally biased region" description="Basic and acidic residues" evidence="27">
    <location>
        <begin position="770"/>
        <end position="782"/>
    </location>
</feature>
<keyword evidence="19" id="KW-0472">Membrane</keyword>
<evidence type="ECO:0000256" key="22">
    <source>
        <dbReference type="ARBA" id="ARBA00023316"/>
    </source>
</evidence>
<dbReference type="EC" id="3.4.16.4" evidence="5"/>
<dbReference type="Pfam" id="PF00905">
    <property type="entry name" value="Transpeptidase"/>
    <property type="match status" value="1"/>
</dbReference>
<keyword evidence="18" id="KW-1133">Transmembrane helix</keyword>
<dbReference type="InterPro" id="IPR012338">
    <property type="entry name" value="Beta-lactam/transpept-like"/>
</dbReference>
<dbReference type="GO" id="GO:0008658">
    <property type="term" value="F:penicillin binding"/>
    <property type="evidence" value="ECO:0007669"/>
    <property type="project" value="InterPro"/>
</dbReference>
<evidence type="ECO:0000256" key="6">
    <source>
        <dbReference type="ARBA" id="ARBA00018638"/>
    </source>
</evidence>
<evidence type="ECO:0000256" key="11">
    <source>
        <dbReference type="ARBA" id="ARBA00022676"/>
    </source>
</evidence>
<evidence type="ECO:0000256" key="3">
    <source>
        <dbReference type="ARBA" id="ARBA00007090"/>
    </source>
</evidence>